<evidence type="ECO:0000313" key="2">
    <source>
        <dbReference type="Proteomes" id="UP000054032"/>
    </source>
</evidence>
<keyword evidence="2" id="KW-1185">Reference proteome</keyword>
<protein>
    <submittedName>
        <fullName evidence="1">Uncharacterized protein</fullName>
    </submittedName>
</protein>
<dbReference type="EMBL" id="KI964060">
    <property type="protein sequence ID" value="EUC42484.1"/>
    <property type="molecule type" value="Genomic_DNA"/>
</dbReference>
<dbReference type="KEGG" id="bor:COCMIDRAFT_54816"/>
<proteinExistence type="predicted"/>
<dbReference type="AlphaFoldDB" id="W6Z4D8"/>
<reference evidence="1 2" key="1">
    <citation type="journal article" date="2013" name="PLoS Genet.">
        <title>Comparative genome structure, secondary metabolite, and effector coding capacity across Cochliobolus pathogens.</title>
        <authorList>
            <person name="Condon B.J."/>
            <person name="Leng Y."/>
            <person name="Wu D."/>
            <person name="Bushley K.E."/>
            <person name="Ohm R.A."/>
            <person name="Otillar R."/>
            <person name="Martin J."/>
            <person name="Schackwitz W."/>
            <person name="Grimwood J."/>
            <person name="MohdZainudin N."/>
            <person name="Xue C."/>
            <person name="Wang R."/>
            <person name="Manning V.A."/>
            <person name="Dhillon B."/>
            <person name="Tu Z.J."/>
            <person name="Steffenson B.J."/>
            <person name="Salamov A."/>
            <person name="Sun H."/>
            <person name="Lowry S."/>
            <person name="LaButti K."/>
            <person name="Han J."/>
            <person name="Copeland A."/>
            <person name="Lindquist E."/>
            <person name="Barry K."/>
            <person name="Schmutz J."/>
            <person name="Baker S.E."/>
            <person name="Ciuffetti L.M."/>
            <person name="Grigoriev I.V."/>
            <person name="Zhong S."/>
            <person name="Turgeon B.G."/>
        </authorList>
    </citation>
    <scope>NUCLEOTIDE SEQUENCE [LARGE SCALE GENOMIC DNA]</scope>
    <source>
        <strain evidence="1 2">ATCC 44560</strain>
    </source>
</reference>
<dbReference type="HOGENOM" id="CLU_2984398_0_0_1"/>
<evidence type="ECO:0000313" key="1">
    <source>
        <dbReference type="EMBL" id="EUC42484.1"/>
    </source>
</evidence>
<sequence>MLAHYANLPTVSSVIAFNRRNKSSGLDALGRQLAALKSRDLTLSPSASGKISVFEVDM</sequence>
<gene>
    <name evidence="1" type="ORF">COCMIDRAFT_54816</name>
</gene>
<feature type="non-terminal residue" evidence="1">
    <location>
        <position position="58"/>
    </location>
</feature>
<accession>W6Z4D8</accession>
<name>W6Z4D8_COCMI</name>
<dbReference type="GeneID" id="19124631"/>
<dbReference type="OrthoDB" id="10288890at2759"/>
<organism evidence="1 2">
    <name type="scientific">Bipolaris oryzae ATCC 44560</name>
    <dbReference type="NCBI Taxonomy" id="930090"/>
    <lineage>
        <taxon>Eukaryota</taxon>
        <taxon>Fungi</taxon>
        <taxon>Dikarya</taxon>
        <taxon>Ascomycota</taxon>
        <taxon>Pezizomycotina</taxon>
        <taxon>Dothideomycetes</taxon>
        <taxon>Pleosporomycetidae</taxon>
        <taxon>Pleosporales</taxon>
        <taxon>Pleosporineae</taxon>
        <taxon>Pleosporaceae</taxon>
        <taxon>Bipolaris</taxon>
    </lineage>
</organism>
<dbReference type="RefSeq" id="XP_007691024.1">
    <property type="nucleotide sequence ID" value="XM_007692834.1"/>
</dbReference>
<dbReference type="Proteomes" id="UP000054032">
    <property type="component" value="Unassembled WGS sequence"/>
</dbReference>